<dbReference type="PANTHER" id="PTHR11067:SF9">
    <property type="entry name" value="INOSINE TRIPHOSPHATE PYROPHOSPHATASE"/>
    <property type="match status" value="1"/>
</dbReference>
<dbReference type="Proteomes" id="UP000195557">
    <property type="component" value="Unassembled WGS sequence"/>
</dbReference>
<dbReference type="RefSeq" id="XP_003074676.1">
    <property type="nucleotide sequence ID" value="XM_003074629.1"/>
</dbReference>
<reference evidence="16" key="2">
    <citation type="journal article" date="2014" name="BMC Genomics">
        <title>An improved genome of the model marine alga Ostreococcus tauri unfolds by assessing Illumina de novo assemblies.</title>
        <authorList>
            <person name="Blanc-Mathieu R."/>
            <person name="Verhelst B."/>
            <person name="Derelle E."/>
            <person name="Rombauts S."/>
            <person name="Bouget F.Y."/>
            <person name="Carre I."/>
            <person name="Chateau A."/>
            <person name="Eyre-Walker A."/>
            <person name="Grimsley N."/>
            <person name="Moreau H."/>
            <person name="Piegu B."/>
            <person name="Rivals E."/>
            <person name="Schackwitz W."/>
            <person name="Van de Peer Y."/>
            <person name="Piganeau G."/>
        </authorList>
    </citation>
    <scope>NUCLEOTIDE SEQUENCE</scope>
    <source>
        <strain evidence="16">RCC4221</strain>
    </source>
</reference>
<dbReference type="InterPro" id="IPR029001">
    <property type="entry name" value="ITPase-like_fam"/>
</dbReference>
<feature type="binding site" evidence="13">
    <location>
        <begin position="235"/>
        <end position="236"/>
    </location>
    <ligand>
        <name>ITP</name>
        <dbReference type="ChEBI" id="CHEBI:61402"/>
    </ligand>
</feature>
<keyword evidence="6 13" id="KW-0378">Hydrolase</keyword>
<evidence type="ECO:0000256" key="8">
    <source>
        <dbReference type="ARBA" id="ARBA00023080"/>
    </source>
</evidence>
<feature type="region of interest" description="Disordered" evidence="15">
    <location>
        <begin position="1"/>
        <end position="27"/>
    </location>
</feature>
<gene>
    <name evidence="17" type="ORF">BE221DRAFT_61767</name>
    <name evidence="16" type="ORF">OT_ostta01g06270</name>
</gene>
<dbReference type="STRING" id="70448.Q01FG7"/>
<evidence type="ECO:0000256" key="2">
    <source>
        <dbReference type="ARBA" id="ARBA00008023"/>
    </source>
</evidence>
<dbReference type="GO" id="GO:0000166">
    <property type="term" value="F:nucleotide binding"/>
    <property type="evidence" value="ECO:0007669"/>
    <property type="project" value="UniProtKB-KW"/>
</dbReference>
<evidence type="ECO:0000313" key="17">
    <source>
        <dbReference type="EMBL" id="OUS42365.1"/>
    </source>
</evidence>
<dbReference type="GO" id="GO:0036222">
    <property type="term" value="F:XTP diphosphatase activity"/>
    <property type="evidence" value="ECO:0007669"/>
    <property type="project" value="UniProtKB-UniRule"/>
</dbReference>
<accession>A0A454XY04</accession>
<dbReference type="InParanoid" id="Q01FG7"/>
<evidence type="ECO:0000256" key="15">
    <source>
        <dbReference type="SAM" id="MobiDB-lite"/>
    </source>
</evidence>
<dbReference type="GO" id="GO:0009204">
    <property type="term" value="P:deoxyribonucleoside triphosphate catabolic process"/>
    <property type="evidence" value="ECO:0007669"/>
    <property type="project" value="UniProtKB-UniRule"/>
</dbReference>
<feature type="binding site" evidence="13">
    <location>
        <begin position="130"/>
        <end position="131"/>
    </location>
    <ligand>
        <name>ITP</name>
        <dbReference type="ChEBI" id="CHEBI:61402"/>
    </ligand>
</feature>
<reference evidence="16 18" key="1">
    <citation type="journal article" date="2006" name="Proc. Natl. Acad. Sci. U.S.A.">
        <title>Genome analysis of the smallest free-living eukaryote Ostreococcus tauri unveils many unique features.</title>
        <authorList>
            <person name="Derelle E."/>
            <person name="Ferraz C."/>
            <person name="Rombauts S."/>
            <person name="Rouze P."/>
            <person name="Worden A.Z."/>
            <person name="Robbens S."/>
            <person name="Partensky F."/>
            <person name="Degroeve S."/>
            <person name="Echeynie S."/>
            <person name="Cooke R."/>
            <person name="Saeys Y."/>
            <person name="Wuyts J."/>
            <person name="Jabbari K."/>
            <person name="Bowler C."/>
            <person name="Panaud O."/>
            <person name="Piegu B."/>
            <person name="Ball S.G."/>
            <person name="Ral J.-P."/>
            <person name="Bouget F.-Y."/>
            <person name="Piganeau G."/>
            <person name="De Baets B."/>
            <person name="Picard A."/>
            <person name="Delseny M."/>
            <person name="Demaille J."/>
            <person name="Van de Peer Y."/>
            <person name="Moreau H."/>
        </authorList>
    </citation>
    <scope>NUCLEOTIDE SEQUENCE [LARGE SCALE GENOMIC DNA]</scope>
    <source>
        <strain evidence="16 18">OTTH0595</strain>
    </source>
</reference>
<dbReference type="AlphaFoldDB" id="Q01FG7"/>
<comment type="function">
    <text evidence="13">Pyrophosphatase that hydrolyzes non-canonical purine nucleotides such as inosine triphosphate (ITP), deoxyinosine triphosphate (dITP) or xanthosine 5'-triphosphate (XTP) to their respective monophosphate derivatives. The enzyme does not distinguish between the deoxy- and ribose forms. Probably excludes non-canonical purines from RNA and DNA precursor pools, thus preventing their incorporation into RNA and DNA and avoiding chromosomal lesions.</text>
</comment>
<organism evidence="16 18">
    <name type="scientific">Ostreococcus tauri</name>
    <name type="common">Marine green alga</name>
    <dbReference type="NCBI Taxonomy" id="70448"/>
    <lineage>
        <taxon>Eukaryota</taxon>
        <taxon>Viridiplantae</taxon>
        <taxon>Chlorophyta</taxon>
        <taxon>Mamiellophyceae</taxon>
        <taxon>Mamiellales</taxon>
        <taxon>Bathycoccaceae</taxon>
        <taxon>Ostreococcus</taxon>
    </lineage>
</organism>
<dbReference type="FunCoup" id="Q01FG7">
    <property type="interactions" value="1683"/>
</dbReference>
<evidence type="ECO:0000256" key="11">
    <source>
        <dbReference type="ARBA" id="ARBA00093255"/>
    </source>
</evidence>
<comment type="similarity">
    <text evidence="2 13 14">Belongs to the HAM1 NTPase family.</text>
</comment>
<comment type="subcellular location">
    <subcellularLocation>
        <location evidence="1 13">Cytoplasm</location>
    </subcellularLocation>
</comment>
<dbReference type="GO" id="GO:0005737">
    <property type="term" value="C:cytoplasm"/>
    <property type="evidence" value="ECO:0007669"/>
    <property type="project" value="UniProtKB-SubCell"/>
</dbReference>
<feature type="binding site" evidence="13">
    <location>
        <position position="114"/>
    </location>
    <ligand>
        <name>ITP</name>
        <dbReference type="ChEBI" id="CHEBI:61402"/>
    </ligand>
</feature>
<evidence type="ECO:0000256" key="6">
    <source>
        <dbReference type="ARBA" id="ARBA00022801"/>
    </source>
</evidence>
<dbReference type="GO" id="GO:0036220">
    <property type="term" value="F:ITP diphosphatase activity"/>
    <property type="evidence" value="ECO:0007669"/>
    <property type="project" value="UniProtKB-UniRule"/>
</dbReference>
<dbReference type="InterPro" id="IPR002637">
    <property type="entry name" value="RdgB/HAM1"/>
</dbReference>
<evidence type="ECO:0000256" key="9">
    <source>
        <dbReference type="ARBA" id="ARBA00054940"/>
    </source>
</evidence>
<evidence type="ECO:0000256" key="3">
    <source>
        <dbReference type="ARBA" id="ARBA00022490"/>
    </source>
</evidence>
<comment type="catalytic activity">
    <reaction evidence="13">
        <text>XTP + H2O = XMP + diphosphate + H(+)</text>
        <dbReference type="Rhea" id="RHEA:28610"/>
        <dbReference type="ChEBI" id="CHEBI:15377"/>
        <dbReference type="ChEBI" id="CHEBI:15378"/>
        <dbReference type="ChEBI" id="CHEBI:33019"/>
        <dbReference type="ChEBI" id="CHEBI:57464"/>
        <dbReference type="ChEBI" id="CHEBI:61314"/>
        <dbReference type="EC" id="3.6.1.66"/>
    </reaction>
</comment>
<feature type="compositionally biased region" description="Basic and acidic residues" evidence="15">
    <location>
        <begin position="9"/>
        <end position="27"/>
    </location>
</feature>
<comment type="cofactor">
    <cofactor evidence="13">
        <name>Mg(2+)</name>
        <dbReference type="ChEBI" id="CHEBI:18420"/>
    </cofactor>
    <cofactor evidence="13">
        <name>Mn(2+)</name>
        <dbReference type="ChEBI" id="CHEBI:29035"/>
    </cofactor>
    <text evidence="13">Binds 1 divalent metal cation per subunit; can use either Mg(2+) or Mn(2+).</text>
</comment>
<dbReference type="KEGG" id="ota:OT_ostta01g06270"/>
<dbReference type="GO" id="GO:0009117">
    <property type="term" value="P:nucleotide metabolic process"/>
    <property type="evidence" value="ECO:0007669"/>
    <property type="project" value="UniProtKB-KW"/>
</dbReference>
<feature type="binding site" evidence="13">
    <location>
        <begin position="207"/>
        <end position="210"/>
    </location>
    <ligand>
        <name>ITP</name>
        <dbReference type="ChEBI" id="CHEBI:61402"/>
    </ligand>
</feature>
<comment type="catalytic activity">
    <reaction evidence="11">
        <text>dITP + H2O = dIMP + diphosphate + H(+)</text>
        <dbReference type="Rhea" id="RHEA:28342"/>
        <dbReference type="ChEBI" id="CHEBI:15377"/>
        <dbReference type="ChEBI" id="CHEBI:15378"/>
        <dbReference type="ChEBI" id="CHEBI:33019"/>
        <dbReference type="ChEBI" id="CHEBI:61194"/>
        <dbReference type="ChEBI" id="CHEBI:61382"/>
        <dbReference type="EC" id="3.6.1.66"/>
    </reaction>
    <physiologicalReaction direction="left-to-right" evidence="11">
        <dbReference type="Rhea" id="RHEA:28343"/>
    </physiologicalReaction>
</comment>
<protein>
    <recommendedName>
        <fullName evidence="13">Inosine triphosphate pyrophosphatase</fullName>
        <shortName evidence="13">ITPase</shortName>
        <shortName evidence="13">Inosine triphosphatase</shortName>
        <ecNumber evidence="13">3.6.1.66</ecNumber>
    </recommendedName>
    <alternativeName>
        <fullName evidence="13">Non-canonical purine NTP pyrophosphatase</fullName>
    </alternativeName>
    <alternativeName>
        <fullName evidence="13">Non-standard purine NTP pyrophosphatase</fullName>
    </alternativeName>
    <alternativeName>
        <fullName evidence="13">Nucleoside-triphosphate diphosphatase</fullName>
    </alternativeName>
    <alternativeName>
        <fullName evidence="13">Nucleoside-triphosphate pyrophosphatase</fullName>
        <shortName evidence="13">NTPase</shortName>
    </alternativeName>
    <alternativeName>
        <fullName evidence="13">XTP/dITP diphosphatase</fullName>
    </alternativeName>
</protein>
<dbReference type="HAMAP" id="MF_03148">
    <property type="entry name" value="HAM1_NTPase"/>
    <property type="match status" value="1"/>
</dbReference>
<comment type="catalytic activity">
    <reaction evidence="10">
        <text>ITP + H2O = IMP + diphosphate + H(+)</text>
        <dbReference type="Rhea" id="RHEA:29399"/>
        <dbReference type="ChEBI" id="CHEBI:15377"/>
        <dbReference type="ChEBI" id="CHEBI:15378"/>
        <dbReference type="ChEBI" id="CHEBI:33019"/>
        <dbReference type="ChEBI" id="CHEBI:58053"/>
        <dbReference type="ChEBI" id="CHEBI:61402"/>
        <dbReference type="EC" id="3.6.1.66"/>
    </reaction>
    <physiologicalReaction direction="left-to-right" evidence="10">
        <dbReference type="Rhea" id="RHEA:29400"/>
    </physiologicalReaction>
</comment>
<feature type="binding site" evidence="13">
    <location>
        <position position="130"/>
    </location>
    <ligand>
        <name>Mg(2+)</name>
        <dbReference type="ChEBI" id="CHEBI:18420"/>
    </ligand>
</feature>
<evidence type="ECO:0000256" key="1">
    <source>
        <dbReference type="ARBA" id="ARBA00004496"/>
    </source>
</evidence>
<feature type="binding site" evidence="13">
    <location>
        <begin position="72"/>
        <end position="77"/>
    </location>
    <ligand>
        <name>ITP</name>
        <dbReference type="ChEBI" id="CHEBI:61402"/>
    </ligand>
</feature>
<dbReference type="Gene3D" id="3.90.950.10">
    <property type="match status" value="1"/>
</dbReference>
<evidence type="ECO:0000256" key="7">
    <source>
        <dbReference type="ARBA" id="ARBA00022842"/>
    </source>
</evidence>
<dbReference type="InterPro" id="IPR027502">
    <property type="entry name" value="ITPase"/>
</dbReference>
<dbReference type="Proteomes" id="UP000009170">
    <property type="component" value="Unassembled WGS sequence"/>
</dbReference>
<evidence type="ECO:0000256" key="12">
    <source>
        <dbReference type="ARBA" id="ARBA00093271"/>
    </source>
</evidence>
<dbReference type="OMA" id="YDPIFQP"/>
<keyword evidence="18" id="KW-1185">Reference proteome</keyword>
<dbReference type="GeneID" id="9836537"/>
<dbReference type="FunFam" id="3.90.950.10:FF:000003">
    <property type="entry name" value="Inosine triphosphate pyrophosphatase"/>
    <property type="match status" value="1"/>
</dbReference>
<dbReference type="Pfam" id="PF01725">
    <property type="entry name" value="Ham1p_like"/>
    <property type="match status" value="1"/>
</dbReference>
<evidence type="ECO:0000256" key="13">
    <source>
        <dbReference type="HAMAP-Rule" id="MF_03148"/>
    </source>
</evidence>
<dbReference type="NCBIfam" id="TIGR00042">
    <property type="entry name" value="RdgB/HAM1 family non-canonical purine NTP pyrophosphatase"/>
    <property type="match status" value="1"/>
</dbReference>
<keyword evidence="7 13" id="KW-0460">Magnesium</keyword>
<keyword evidence="13" id="KW-0464">Manganese</keyword>
<dbReference type="CDD" id="cd00515">
    <property type="entry name" value="HAM1"/>
    <property type="match status" value="1"/>
</dbReference>
<comment type="catalytic activity">
    <reaction evidence="12">
        <text>N(6)-hydroxy-dATP + H2O = N(6)-hydroxy-dAMP + diphosphate + H(+)</text>
        <dbReference type="Rhea" id="RHEA:83971"/>
        <dbReference type="ChEBI" id="CHEBI:15377"/>
        <dbReference type="ChEBI" id="CHEBI:15378"/>
        <dbReference type="ChEBI" id="CHEBI:33019"/>
        <dbReference type="ChEBI" id="CHEBI:233529"/>
        <dbReference type="ChEBI" id="CHEBI:233530"/>
    </reaction>
    <physiologicalReaction direction="left-to-right" evidence="12">
        <dbReference type="Rhea" id="RHEA:83972"/>
    </physiologicalReaction>
</comment>
<dbReference type="EMBL" id="CAID01000001">
    <property type="protein sequence ID" value="CAL50527.1"/>
    <property type="molecule type" value="Genomic_DNA"/>
</dbReference>
<dbReference type="GO" id="GO:0046872">
    <property type="term" value="F:metal ion binding"/>
    <property type="evidence" value="ECO:0007669"/>
    <property type="project" value="UniProtKB-KW"/>
</dbReference>
<dbReference type="GO" id="GO:0035870">
    <property type="term" value="F:dITP diphosphatase activity"/>
    <property type="evidence" value="ECO:0007669"/>
    <property type="project" value="UniProtKB-UniRule"/>
</dbReference>
<dbReference type="PANTHER" id="PTHR11067">
    <property type="entry name" value="INOSINE TRIPHOSPHATE PYROPHOSPHATASE/HAM1 PROTEIN"/>
    <property type="match status" value="1"/>
</dbReference>
<proteinExistence type="inferred from homology"/>
<name>Q01FG7_OSTTA</name>
<keyword evidence="8 13" id="KW-0546">Nucleotide metabolism</keyword>
<dbReference type="EMBL" id="KZ155838">
    <property type="protein sequence ID" value="OUS42365.1"/>
    <property type="molecule type" value="Genomic_DNA"/>
</dbReference>
<accession>A0A1Y5I5P2</accession>
<keyword evidence="3 13" id="KW-0963">Cytoplasm</keyword>
<sequence length="250" mass="27242">MSTPCARARGIDGRGRARSGRERGRARVETRAVDARARERERAPGSIGGKRLRLRSRSIATAATAMRVTFVTGNAKKLEEVRAILGAGSTIEVTSASLDLVETQGEPEDVARAKARDAARALGGPALVEDTSLCFNALGGLPGVYVKWYLEKTGHEGLNNALHAYEDKSAYAQCVFAYATGPDDAEPKVFVGRTHGRIVPARGPRDFGWDPVFEPDGYDETYAEMDKATKNAISHRFRALEKFRAYVNEL</sequence>
<dbReference type="EC" id="3.6.1.66" evidence="13"/>
<dbReference type="SUPFAM" id="SSF52972">
    <property type="entry name" value="ITPase-like"/>
    <property type="match status" value="1"/>
</dbReference>
<comment type="function">
    <text evidence="9">Pyrophosphatase that hydrolyzes the non-canonical purine nucleotides inosine triphosphate (ITP), deoxyinosine triphosphate (dITP) as well as 2'-deoxy-N-6-hydroxylaminopurine triphosphate (dHAPTP) and xanthosine 5'-triphosphate (XTP) to their respective monophosphate derivatives. The enzyme does not distinguish between the deoxy- and ribose forms. Probably excludes non-canonical purines from RNA and DNA precursor pools, thus preventing their incorporation into RNA and DNA and avoiding chromosomal lesions.</text>
</comment>
<keyword evidence="4 13" id="KW-0479">Metal-binding</keyword>
<comment type="subunit">
    <text evidence="13">Homodimer.</text>
</comment>
<reference evidence="17" key="3">
    <citation type="submission" date="2017-04" db="EMBL/GenBank/DDBJ databases">
        <title>Population genomics of picophytoplankton unveils novel chromosome hypervariability.</title>
        <authorList>
            <consortium name="DOE Joint Genome Institute"/>
            <person name="Blanc-Mathieu R."/>
            <person name="Krasovec M."/>
            <person name="Hebrard M."/>
            <person name="Yau S."/>
            <person name="Desgranges E."/>
            <person name="Martin J."/>
            <person name="Schackwitz W."/>
            <person name="Kuo A."/>
            <person name="Salin G."/>
            <person name="Donnadieu C."/>
            <person name="Desdevises Y."/>
            <person name="Sanchez-Ferandin S."/>
            <person name="Moreau H."/>
            <person name="Rivals E."/>
            <person name="Grigoriev I.V."/>
            <person name="Grimsley N."/>
            <person name="Eyre-Walker A."/>
            <person name="Piganeau G."/>
        </authorList>
    </citation>
    <scope>NUCLEOTIDE SEQUENCE [LARGE SCALE GENOMIC DNA]</scope>
    <source>
        <strain evidence="17">RCC 1115</strain>
    </source>
</reference>
<keyword evidence="5 13" id="KW-0547">Nucleotide-binding</keyword>
<feature type="binding site" evidence="13">
    <location>
        <position position="230"/>
    </location>
    <ligand>
        <name>ITP</name>
        <dbReference type="ChEBI" id="CHEBI:61402"/>
    </ligand>
</feature>
<evidence type="ECO:0000256" key="5">
    <source>
        <dbReference type="ARBA" id="ARBA00022741"/>
    </source>
</evidence>
<evidence type="ECO:0000256" key="10">
    <source>
        <dbReference type="ARBA" id="ARBA00093218"/>
    </source>
</evidence>
<evidence type="ECO:0000256" key="4">
    <source>
        <dbReference type="ARBA" id="ARBA00022723"/>
    </source>
</evidence>
<evidence type="ECO:0000313" key="16">
    <source>
        <dbReference type="EMBL" id="CAL50527.1"/>
    </source>
</evidence>
<dbReference type="OrthoDB" id="6288734at2759"/>
<accession>Q01FG7</accession>
<evidence type="ECO:0000256" key="14">
    <source>
        <dbReference type="RuleBase" id="RU003781"/>
    </source>
</evidence>
<evidence type="ECO:0000313" key="18">
    <source>
        <dbReference type="Proteomes" id="UP000009170"/>
    </source>
</evidence>
<feature type="binding site" evidence="13">
    <location>
        <position position="102"/>
    </location>
    <ligand>
        <name>Mg(2+)</name>
        <dbReference type="ChEBI" id="CHEBI:18420"/>
    </ligand>
</feature>